<evidence type="ECO:0000313" key="2">
    <source>
        <dbReference type="EMBL" id="XDJ14572.1"/>
    </source>
</evidence>
<dbReference type="SUPFAM" id="SSF117892">
    <property type="entry name" value="Band 7/SPFH domain"/>
    <property type="match status" value="1"/>
</dbReference>
<dbReference type="InterPro" id="IPR036013">
    <property type="entry name" value="Band_7/SPFH_dom_sf"/>
</dbReference>
<dbReference type="Gene3D" id="3.30.479.30">
    <property type="entry name" value="Band 7 domain"/>
    <property type="match status" value="1"/>
</dbReference>
<organism evidence="2">
    <name type="scientific">Pseudomonas phage RVTF4</name>
    <dbReference type="NCBI Taxonomy" id="3236931"/>
    <lineage>
        <taxon>Viruses</taxon>
    </lineage>
</organism>
<protein>
    <submittedName>
        <fullName evidence="2">SPFH domain protein</fullName>
    </submittedName>
</protein>
<sequence>MKFFYAIKAAALALVATVALTGCSFETIPPAYKGKILTTTGYNPEILEPGKLTTWGRDKLILLETGTRTVTETITVKMQDKLDLTFDVRMRTRIGGSDKALNGMFNDIQVKDSIVSLPQIYSVYGLDVVQSTARSIVGKYNTEDVAANFDKITSELQERLVKNMANSPLEVSNVTLGNLQYPKVITDAIEKQSERKLAIETETNQQAIEAVKRENQLKLAQMDQDIELTKARTLRDANQITANGLTPMLLSYRALEVQEKMAENNNAIFVPYEAMGTSGLSNRIFAK</sequence>
<dbReference type="Pfam" id="PF01145">
    <property type="entry name" value="Band_7"/>
    <property type="match status" value="1"/>
</dbReference>
<reference evidence="2" key="1">
    <citation type="submission" date="2024-07" db="EMBL/GenBank/DDBJ databases">
        <authorList>
            <person name="Bringhurst R.M."/>
            <person name="Homer T.E."/>
        </authorList>
    </citation>
    <scope>NUCLEOTIDE SEQUENCE</scope>
</reference>
<dbReference type="EMBL" id="PQ015378">
    <property type="protein sequence ID" value="XDJ14572.1"/>
    <property type="molecule type" value="Genomic_DNA"/>
</dbReference>
<name>A0AB39CCC5_9VIRU</name>
<accession>A0AB39CCC5</accession>
<feature type="domain" description="Band 7" evidence="1">
    <location>
        <begin position="27"/>
        <end position="206"/>
    </location>
</feature>
<proteinExistence type="predicted"/>
<dbReference type="PROSITE" id="PS51257">
    <property type="entry name" value="PROKAR_LIPOPROTEIN"/>
    <property type="match status" value="1"/>
</dbReference>
<evidence type="ECO:0000259" key="1">
    <source>
        <dbReference type="Pfam" id="PF01145"/>
    </source>
</evidence>
<dbReference type="InterPro" id="IPR001107">
    <property type="entry name" value="Band_7"/>
</dbReference>